<evidence type="ECO:0000256" key="16">
    <source>
        <dbReference type="ARBA" id="ARBA00030723"/>
    </source>
</evidence>
<evidence type="ECO:0000256" key="21">
    <source>
        <dbReference type="SAM" id="Phobius"/>
    </source>
</evidence>
<keyword evidence="14" id="KW-0325">Glycoprotein</keyword>
<dbReference type="Pfam" id="PF13896">
    <property type="entry name" value="Glyco_transf_49"/>
    <property type="match status" value="1"/>
</dbReference>
<evidence type="ECO:0000256" key="10">
    <source>
        <dbReference type="ARBA" id="ARBA00022968"/>
    </source>
</evidence>
<keyword evidence="23" id="KW-1185">Reference proteome</keyword>
<keyword evidence="12" id="KW-0333">Golgi apparatus</keyword>
<evidence type="ECO:0000256" key="7">
    <source>
        <dbReference type="ARBA" id="ARBA00022679"/>
    </source>
</evidence>
<dbReference type="Gene3D" id="3.90.550.10">
    <property type="entry name" value="Spore Coat Polysaccharide Biosynthesis Protein SpsA, Chain A"/>
    <property type="match status" value="1"/>
</dbReference>
<comment type="caution">
    <text evidence="22">The sequence shown here is derived from an EMBL/GenBank/DDBJ whole genome shotgun (WGS) entry which is preliminary data.</text>
</comment>
<reference evidence="22 23" key="1">
    <citation type="submission" date="2022-12" db="EMBL/GenBank/DDBJ databases">
        <title>Chromosome-level genome of Tegillarca granosa.</title>
        <authorList>
            <person name="Kim J."/>
        </authorList>
    </citation>
    <scope>NUCLEOTIDE SEQUENCE [LARGE SCALE GENOMIC DNA]</scope>
    <source>
        <strain evidence="22">Teg-2019</strain>
        <tissue evidence="22">Adductor muscle</tissue>
    </source>
</reference>
<keyword evidence="11 21" id="KW-1133">Transmembrane helix</keyword>
<comment type="cofactor">
    <cofactor evidence="1">
        <name>Mn(2+)</name>
        <dbReference type="ChEBI" id="CHEBI:29035"/>
    </cofactor>
</comment>
<accession>A0ABQ9EW64</accession>
<keyword evidence="9" id="KW-0479">Metal-binding</keyword>
<dbReference type="PANTHER" id="PTHR46420">
    <property type="entry name" value="BETA-1,4-GLUCURONYLTRANSFERASE 1"/>
    <property type="match status" value="1"/>
</dbReference>
<proteinExistence type="inferred from homology"/>
<evidence type="ECO:0000256" key="9">
    <source>
        <dbReference type="ARBA" id="ARBA00022723"/>
    </source>
</evidence>
<comment type="catalytic activity">
    <reaction evidence="20">
        <text>3-O-[beta-D-Xyl-(1-&gt;4)-Rib-ol-P-Rib-ol-P-3-beta-D-GalNAc-(1-&gt;3)-beta-D-GlcNAc-(1-&gt;4)-(O-6-P-alpha-D-Man)]-Thr-[protein] + UDP-alpha-D-glucuronate = 3-O-[beta-D-GlcA-(1-&gt;3)-beta-D-Xyl-(1-&gt;4)-Rib-ol-P-Rib-ol-P-3-beta-D-GalNAc-(1-&gt;3)-beta-D-GlcNAc-(1-&gt;4)-(O-6-P-alpha-D-Man)]-Thr-[protein] + UDP + H(+)</text>
        <dbReference type="Rhea" id="RHEA:46860"/>
        <dbReference type="Rhea" id="RHEA-COMP:15023"/>
        <dbReference type="Rhea" id="RHEA-COMP:17482"/>
        <dbReference type="ChEBI" id="CHEBI:15378"/>
        <dbReference type="ChEBI" id="CHEBI:58052"/>
        <dbReference type="ChEBI" id="CHEBI:58223"/>
        <dbReference type="ChEBI" id="CHEBI:142405"/>
        <dbReference type="ChEBI" id="CHEBI:177336"/>
    </reaction>
</comment>
<evidence type="ECO:0000256" key="2">
    <source>
        <dbReference type="ARBA" id="ARBA00004323"/>
    </source>
</evidence>
<evidence type="ECO:0000256" key="13">
    <source>
        <dbReference type="ARBA" id="ARBA00023136"/>
    </source>
</evidence>
<comment type="pathway">
    <text evidence="3">Protein modification; protein glycosylation.</text>
</comment>
<organism evidence="22 23">
    <name type="scientific">Tegillarca granosa</name>
    <name type="common">Malaysian cockle</name>
    <name type="synonym">Anadara granosa</name>
    <dbReference type="NCBI Taxonomy" id="220873"/>
    <lineage>
        <taxon>Eukaryota</taxon>
        <taxon>Metazoa</taxon>
        <taxon>Spiralia</taxon>
        <taxon>Lophotrochozoa</taxon>
        <taxon>Mollusca</taxon>
        <taxon>Bivalvia</taxon>
        <taxon>Autobranchia</taxon>
        <taxon>Pteriomorphia</taxon>
        <taxon>Arcoida</taxon>
        <taxon>Arcoidea</taxon>
        <taxon>Arcidae</taxon>
        <taxon>Tegillarca</taxon>
    </lineage>
</organism>
<evidence type="ECO:0000256" key="3">
    <source>
        <dbReference type="ARBA" id="ARBA00004922"/>
    </source>
</evidence>
<keyword evidence="13 21" id="KW-0472">Membrane</keyword>
<dbReference type="Proteomes" id="UP001217089">
    <property type="component" value="Unassembled WGS sequence"/>
</dbReference>
<evidence type="ECO:0000313" key="23">
    <source>
        <dbReference type="Proteomes" id="UP001217089"/>
    </source>
</evidence>
<dbReference type="EMBL" id="JARBDR010000657">
    <property type="protein sequence ID" value="KAJ8309393.1"/>
    <property type="molecule type" value="Genomic_DNA"/>
</dbReference>
<comment type="subcellular location">
    <subcellularLocation>
        <location evidence="2">Golgi apparatus membrane</location>
        <topology evidence="2">Single-pass type II membrane protein</topology>
    </subcellularLocation>
</comment>
<evidence type="ECO:0000256" key="5">
    <source>
        <dbReference type="ARBA" id="ARBA00017962"/>
    </source>
</evidence>
<feature type="transmembrane region" description="Helical" evidence="21">
    <location>
        <begin position="21"/>
        <end position="42"/>
    </location>
</feature>
<evidence type="ECO:0000256" key="17">
    <source>
        <dbReference type="ARBA" id="ARBA00032175"/>
    </source>
</evidence>
<evidence type="ECO:0000256" key="8">
    <source>
        <dbReference type="ARBA" id="ARBA00022692"/>
    </source>
</evidence>
<evidence type="ECO:0000256" key="15">
    <source>
        <dbReference type="ARBA" id="ARBA00023211"/>
    </source>
</evidence>
<gene>
    <name evidence="22" type="ORF">KUTeg_014267</name>
</gene>
<keyword evidence="7" id="KW-0808">Transferase</keyword>
<keyword evidence="15" id="KW-0464">Manganese</keyword>
<protein>
    <recommendedName>
        <fullName evidence="5">Beta-1,4-glucuronyltransferase 1</fullName>
    </recommendedName>
    <alternativeName>
        <fullName evidence="16">I-beta-1,3-N-acetylglucosaminyltransferase</fullName>
    </alternativeName>
    <alternativeName>
        <fullName evidence="19">N-acetyllactosaminide beta-1,3-N-acetylglucosaminyltransferase</fullName>
    </alternativeName>
    <alternativeName>
        <fullName evidence="17">Poly-N-acetyllactosamine extension enzyme</fullName>
    </alternativeName>
    <alternativeName>
        <fullName evidence="18">UDP-GlcNAc:betaGal beta-1,3-N-acetylglucosaminyltransferase 1</fullName>
    </alternativeName>
</protein>
<evidence type="ECO:0000313" key="22">
    <source>
        <dbReference type="EMBL" id="KAJ8309393.1"/>
    </source>
</evidence>
<evidence type="ECO:0000256" key="14">
    <source>
        <dbReference type="ARBA" id="ARBA00023180"/>
    </source>
</evidence>
<dbReference type="InterPro" id="IPR043189">
    <property type="entry name" value="B4GAT1"/>
</dbReference>
<dbReference type="PANTHER" id="PTHR46420:SF1">
    <property type="entry name" value="BETA-1,4-GLUCURONYLTRANSFERASE 1"/>
    <property type="match status" value="1"/>
</dbReference>
<name>A0ABQ9EW64_TEGGR</name>
<evidence type="ECO:0000256" key="1">
    <source>
        <dbReference type="ARBA" id="ARBA00001936"/>
    </source>
</evidence>
<evidence type="ECO:0000256" key="4">
    <source>
        <dbReference type="ARBA" id="ARBA00008539"/>
    </source>
</evidence>
<keyword evidence="6" id="KW-0328">Glycosyltransferase</keyword>
<evidence type="ECO:0000256" key="20">
    <source>
        <dbReference type="ARBA" id="ARBA00047852"/>
    </source>
</evidence>
<evidence type="ECO:0000256" key="6">
    <source>
        <dbReference type="ARBA" id="ARBA00022676"/>
    </source>
</evidence>
<sequence>MGFMDRQKEDWMNQLLLHFQFGKFIIVLVFMVVGLQVFHMTLLMKLETTAKGAGPSSSNHLRRQGDTNSDLKEIQRLAKTVMDKIADVHVSDISGMYHIIRNILCPKQIGKFGQGKHSENVTIVTQTSANHLENLVLLSRKWNGPISVSVFTHKDDAEFAVKSILYLRTCYPSIANKVSFHLVFPIDSTPSIDLINNLSKLSCSEPFGKTIQRQQKANYDSEIEYPHNLLRNIALKSATTTYIFMIDIDMVPSENLTVEFMRLIERRRTNQDFDIDKTAFIVPSFESKDWSIPRDKIKLLNAWESRNVRPFYYETCWKCQKPTEYDRWKKLFKTEIMDIGYNVEWKDPWEPFYIASANTPLYDERFKQYGFNRISQVCELHVAGYEFAVLNNAFLVHKGFKVTGNFHKSKDKEQEKNRMLFRKFKNQLKTRYPNSPRRC</sequence>
<keyword evidence="10" id="KW-0735">Signal-anchor</keyword>
<evidence type="ECO:0000256" key="12">
    <source>
        <dbReference type="ARBA" id="ARBA00023034"/>
    </source>
</evidence>
<dbReference type="InterPro" id="IPR029044">
    <property type="entry name" value="Nucleotide-diphossugar_trans"/>
</dbReference>
<keyword evidence="8 21" id="KW-0812">Transmembrane</keyword>
<comment type="similarity">
    <text evidence="4">Belongs to the glycosyltransferase 49 family.</text>
</comment>
<evidence type="ECO:0000256" key="18">
    <source>
        <dbReference type="ARBA" id="ARBA00032181"/>
    </source>
</evidence>
<evidence type="ECO:0000256" key="19">
    <source>
        <dbReference type="ARBA" id="ARBA00033291"/>
    </source>
</evidence>
<evidence type="ECO:0000256" key="11">
    <source>
        <dbReference type="ARBA" id="ARBA00022989"/>
    </source>
</evidence>